<protein>
    <submittedName>
        <fullName evidence="3">Uncharacterized protein</fullName>
    </submittedName>
</protein>
<dbReference type="SUPFAM" id="SSF51197">
    <property type="entry name" value="Clavaminate synthase-like"/>
    <property type="match status" value="1"/>
</dbReference>
<dbReference type="EMBL" id="JABFUD020000013">
    <property type="protein sequence ID" value="KAI5071842.1"/>
    <property type="molecule type" value="Genomic_DNA"/>
</dbReference>
<dbReference type="InterPro" id="IPR042098">
    <property type="entry name" value="TauD-like_sf"/>
</dbReference>
<proteinExistence type="predicted"/>
<sequence>RARAHTMGCMHCCDSWSGESRSSIARAQPLIEEEARKRPTQQLHDYGGEASEGETTGCRSCIAEACLPEHRIVEGKAFPLVLTPSSSLESAIDASRLFHTCRNFLEQKLKEHGALFLRGFPLRSGIDFHGAVEALGSHTLPNYIGSAI</sequence>
<comment type="caution">
    <text evidence="3">The sequence shown here is derived from an EMBL/GenBank/DDBJ whole genome shotgun (WGS) entry which is preliminary data.</text>
</comment>
<keyword evidence="1" id="KW-0560">Oxidoreductase</keyword>
<organism evidence="3 4">
    <name type="scientific">Adiantum capillus-veneris</name>
    <name type="common">Maidenhair fern</name>
    <dbReference type="NCBI Taxonomy" id="13818"/>
    <lineage>
        <taxon>Eukaryota</taxon>
        <taxon>Viridiplantae</taxon>
        <taxon>Streptophyta</taxon>
        <taxon>Embryophyta</taxon>
        <taxon>Tracheophyta</taxon>
        <taxon>Polypodiopsida</taxon>
        <taxon>Polypodiidae</taxon>
        <taxon>Polypodiales</taxon>
        <taxon>Pteridineae</taxon>
        <taxon>Pteridaceae</taxon>
        <taxon>Vittarioideae</taxon>
        <taxon>Adiantum</taxon>
    </lineage>
</organism>
<feature type="non-terminal residue" evidence="3">
    <location>
        <position position="1"/>
    </location>
</feature>
<dbReference type="OrthoDB" id="408743at2759"/>
<dbReference type="Gene3D" id="3.60.130.10">
    <property type="entry name" value="Clavaminate synthase-like"/>
    <property type="match status" value="1"/>
</dbReference>
<keyword evidence="4" id="KW-1185">Reference proteome</keyword>
<evidence type="ECO:0000256" key="2">
    <source>
        <dbReference type="SAM" id="MobiDB-lite"/>
    </source>
</evidence>
<feature type="region of interest" description="Disordered" evidence="2">
    <location>
        <begin position="33"/>
        <end position="55"/>
    </location>
</feature>
<gene>
    <name evidence="3" type="ORF">GOP47_0014093</name>
</gene>
<reference evidence="3" key="1">
    <citation type="submission" date="2021-01" db="EMBL/GenBank/DDBJ databases">
        <title>Adiantum capillus-veneris genome.</title>
        <authorList>
            <person name="Fang Y."/>
            <person name="Liao Q."/>
        </authorList>
    </citation>
    <scope>NUCLEOTIDE SEQUENCE</scope>
    <source>
        <strain evidence="3">H3</strain>
        <tissue evidence="3">Leaf</tissue>
    </source>
</reference>
<dbReference type="Proteomes" id="UP000886520">
    <property type="component" value="Chromosome 13"/>
</dbReference>
<name>A0A9D4ZF69_ADICA</name>
<evidence type="ECO:0000313" key="4">
    <source>
        <dbReference type="Proteomes" id="UP000886520"/>
    </source>
</evidence>
<dbReference type="GO" id="GO:0016491">
    <property type="term" value="F:oxidoreductase activity"/>
    <property type="evidence" value="ECO:0007669"/>
    <property type="project" value="UniProtKB-KW"/>
</dbReference>
<evidence type="ECO:0000313" key="3">
    <source>
        <dbReference type="EMBL" id="KAI5071842.1"/>
    </source>
</evidence>
<dbReference type="AlphaFoldDB" id="A0A9D4ZF69"/>
<evidence type="ECO:0000256" key="1">
    <source>
        <dbReference type="ARBA" id="ARBA00023002"/>
    </source>
</evidence>
<accession>A0A9D4ZF69</accession>